<reference evidence="1 2" key="1">
    <citation type="journal article" date="2006" name="Science">
        <title>Phytophthora genome sequences uncover evolutionary origins and mechanisms of pathogenesis.</title>
        <authorList>
            <person name="Tyler B.M."/>
            <person name="Tripathy S."/>
            <person name="Zhang X."/>
            <person name="Dehal P."/>
            <person name="Jiang R.H."/>
            <person name="Aerts A."/>
            <person name="Arredondo F.D."/>
            <person name="Baxter L."/>
            <person name="Bensasson D."/>
            <person name="Beynon J.L."/>
            <person name="Chapman J."/>
            <person name="Damasceno C.M."/>
            <person name="Dorrance A.E."/>
            <person name="Dou D."/>
            <person name="Dickerman A.W."/>
            <person name="Dubchak I.L."/>
            <person name="Garbelotto M."/>
            <person name="Gijzen M."/>
            <person name="Gordon S.G."/>
            <person name="Govers F."/>
            <person name="Grunwald N.J."/>
            <person name="Huang W."/>
            <person name="Ivors K.L."/>
            <person name="Jones R.W."/>
            <person name="Kamoun S."/>
            <person name="Krampis K."/>
            <person name="Lamour K.H."/>
            <person name="Lee M.K."/>
            <person name="McDonald W.H."/>
            <person name="Medina M."/>
            <person name="Meijer H.J."/>
            <person name="Nordberg E.K."/>
            <person name="Maclean D.J."/>
            <person name="Ospina-Giraldo M.D."/>
            <person name="Morris P.F."/>
            <person name="Phuntumart V."/>
            <person name="Putnam N.H."/>
            <person name="Rash S."/>
            <person name="Rose J.K."/>
            <person name="Sakihama Y."/>
            <person name="Salamov A.A."/>
            <person name="Savidor A."/>
            <person name="Scheuring C.F."/>
            <person name="Smith B.M."/>
            <person name="Sobral B.W."/>
            <person name="Terry A."/>
            <person name="Torto-Alalibo T.A."/>
            <person name="Win J."/>
            <person name="Xu Z."/>
            <person name="Zhang H."/>
            <person name="Grigoriev I.V."/>
            <person name="Rokhsar D.S."/>
            <person name="Boore J.L."/>
        </authorList>
    </citation>
    <scope>NUCLEOTIDE SEQUENCE [LARGE SCALE GENOMIC DNA]</scope>
    <source>
        <strain evidence="1 2">P6497</strain>
    </source>
</reference>
<dbReference type="AlphaFoldDB" id="G4YU03"/>
<protein>
    <recommendedName>
        <fullName evidence="3">FYVE-type domain-containing protein</fullName>
    </recommendedName>
</protein>
<keyword evidence="2" id="KW-1185">Reference proteome</keyword>
<dbReference type="Proteomes" id="UP000002640">
    <property type="component" value="Unassembled WGS sequence"/>
</dbReference>
<gene>
    <name evidence="1" type="ORF">PHYSODRAFT_344380</name>
</gene>
<proteinExistence type="predicted"/>
<dbReference type="KEGG" id="psoj:PHYSODRAFT_344380"/>
<organism evidence="1 2">
    <name type="scientific">Phytophthora sojae (strain P6497)</name>
    <name type="common">Soybean stem and root rot agent</name>
    <name type="synonym">Phytophthora megasperma f. sp. glycines</name>
    <dbReference type="NCBI Taxonomy" id="1094619"/>
    <lineage>
        <taxon>Eukaryota</taxon>
        <taxon>Sar</taxon>
        <taxon>Stramenopiles</taxon>
        <taxon>Oomycota</taxon>
        <taxon>Peronosporomycetes</taxon>
        <taxon>Peronosporales</taxon>
        <taxon>Peronosporaceae</taxon>
        <taxon>Phytophthora</taxon>
    </lineage>
</organism>
<sequence>MSSKRLTVNPFEELALTAEDREKLVGIADTLVLANFEKYKEHLSNDKRVDLTRWKKHATSGATTTYLEKKSSNPDSKFPELLMVGPLPGTLDENMVGLMSPTLESMRINAAAVLDSVVEPTVEEPFRSVVVKWMEFDIPGASIGIARNCDYVYLEIVICFHMGKKASAALVAVRDAIALRKFPPELQLPEKKKDSLFSSWHGHPTLAWAPECLRTSRVPKCVVEGCLCEPKVKEYLQRGIMDPGGDMIRSVAVMGMVQATMAGVKYSYCGQMKKLAWLLEQKHARVRERGAPEVGTTCVTCSKPIKSSKLGKTNTTCKLCFGALCGSCKVAKKLSFITLDLQLSKRKVDFCVKCLVKANQMDTLEAARQQFVHKEPVELPPNCGTLLTSTMSVSSDSSS</sequence>
<accession>G4YU03</accession>
<dbReference type="EMBL" id="JH159152">
    <property type="protein sequence ID" value="EGZ23081.1"/>
    <property type="molecule type" value="Genomic_DNA"/>
</dbReference>
<dbReference type="PANTHER" id="PTHR13510">
    <property type="entry name" value="FYVE-FINGER-CONTAINING RAB5 EFFECTOR PROTEIN RABENOSYN-5-RELATED"/>
    <property type="match status" value="1"/>
</dbReference>
<evidence type="ECO:0008006" key="3">
    <source>
        <dbReference type="Google" id="ProtNLM"/>
    </source>
</evidence>
<dbReference type="InParanoid" id="G4YU03"/>
<evidence type="ECO:0000313" key="2">
    <source>
        <dbReference type="Proteomes" id="UP000002640"/>
    </source>
</evidence>
<dbReference type="GeneID" id="20648629"/>
<dbReference type="RefSeq" id="XP_009518369.1">
    <property type="nucleotide sequence ID" value="XM_009520074.1"/>
</dbReference>
<name>G4YU03_PHYSP</name>
<dbReference type="InterPro" id="IPR052727">
    <property type="entry name" value="Rab4/Rab5_effector"/>
</dbReference>
<dbReference type="PANTHER" id="PTHR13510:SF44">
    <property type="entry name" value="RABENOSYN-5"/>
    <property type="match status" value="1"/>
</dbReference>
<evidence type="ECO:0000313" key="1">
    <source>
        <dbReference type="EMBL" id="EGZ23081.1"/>
    </source>
</evidence>